<accession>A0A8B2NL51</accession>
<evidence type="ECO:0000313" key="3">
    <source>
        <dbReference type="Proteomes" id="UP000249590"/>
    </source>
</evidence>
<keyword evidence="3" id="KW-1185">Reference proteome</keyword>
<sequence>MIKRPIRFAALVLAISTATVSATAVFVMKKEAERDAFAIRELNRKIAAERQRISELRAEWGALDNPQRLQALVDRHAAVLRLQPIDGHQIATVRDVAAAIRQHRKEGEK</sequence>
<dbReference type="Proteomes" id="UP000249590">
    <property type="component" value="Unassembled WGS sequence"/>
</dbReference>
<name>A0A8B2NL51_9HYPH</name>
<comment type="caution">
    <text evidence="2">The sequence shown here is derived from an EMBL/GenBank/DDBJ whole genome shotgun (WGS) entry which is preliminary data.</text>
</comment>
<evidence type="ECO:0008006" key="4">
    <source>
        <dbReference type="Google" id="ProtNLM"/>
    </source>
</evidence>
<organism evidence="2 3">
    <name type="scientific">Acuticoccus sediminis</name>
    <dbReference type="NCBI Taxonomy" id="2184697"/>
    <lineage>
        <taxon>Bacteria</taxon>
        <taxon>Pseudomonadati</taxon>
        <taxon>Pseudomonadota</taxon>
        <taxon>Alphaproteobacteria</taxon>
        <taxon>Hyphomicrobiales</taxon>
        <taxon>Amorphaceae</taxon>
        <taxon>Acuticoccus</taxon>
    </lineage>
</organism>
<dbReference type="AlphaFoldDB" id="A0A8B2NL51"/>
<evidence type="ECO:0000313" key="2">
    <source>
        <dbReference type="EMBL" id="RAH97057.1"/>
    </source>
</evidence>
<dbReference type="OrthoDB" id="7165680at2"/>
<feature type="chain" id="PRO_5032423616" description="Cell division protein FtsL" evidence="1">
    <location>
        <begin position="25"/>
        <end position="109"/>
    </location>
</feature>
<gene>
    <name evidence="2" type="ORF">DLJ53_30775</name>
</gene>
<protein>
    <recommendedName>
        <fullName evidence="4">Cell division protein FtsL</fullName>
    </recommendedName>
</protein>
<evidence type="ECO:0000256" key="1">
    <source>
        <dbReference type="SAM" id="SignalP"/>
    </source>
</evidence>
<keyword evidence="1" id="KW-0732">Signal</keyword>
<reference evidence="2 3" key="1">
    <citation type="submission" date="2018-05" db="EMBL/GenBank/DDBJ databases">
        <title>Acuticoccus sediminis sp. nov., isolated from deep-sea sediment of Indian Ocean.</title>
        <authorList>
            <person name="Liu X."/>
            <person name="Lai Q."/>
            <person name="Du Y."/>
            <person name="Sun F."/>
            <person name="Zhang X."/>
            <person name="Wang S."/>
            <person name="Shao Z."/>
        </authorList>
    </citation>
    <scope>NUCLEOTIDE SEQUENCE [LARGE SCALE GENOMIC DNA]</scope>
    <source>
        <strain evidence="2 3">PTG4-2</strain>
    </source>
</reference>
<dbReference type="RefSeq" id="WP_111352165.1">
    <property type="nucleotide sequence ID" value="NZ_JAIWKD010000010.1"/>
</dbReference>
<dbReference type="EMBL" id="QHHQ01000010">
    <property type="protein sequence ID" value="RAH97057.1"/>
    <property type="molecule type" value="Genomic_DNA"/>
</dbReference>
<feature type="signal peptide" evidence="1">
    <location>
        <begin position="1"/>
        <end position="24"/>
    </location>
</feature>
<proteinExistence type="predicted"/>